<dbReference type="Pfam" id="PF01490">
    <property type="entry name" value="Aa_trans"/>
    <property type="match status" value="1"/>
</dbReference>
<name>A0ABD3KLU6_EUCGL</name>
<evidence type="ECO:0000313" key="10">
    <source>
        <dbReference type="Proteomes" id="UP001634007"/>
    </source>
</evidence>
<dbReference type="GO" id="GO:0016020">
    <property type="term" value="C:membrane"/>
    <property type="evidence" value="ECO:0007669"/>
    <property type="project" value="UniProtKB-SubCell"/>
</dbReference>
<evidence type="ECO:0000259" key="8">
    <source>
        <dbReference type="Pfam" id="PF01490"/>
    </source>
</evidence>
<evidence type="ECO:0000313" key="9">
    <source>
        <dbReference type="EMBL" id="KAL3736740.1"/>
    </source>
</evidence>
<evidence type="ECO:0000256" key="1">
    <source>
        <dbReference type="ARBA" id="ARBA00004370"/>
    </source>
</evidence>
<protein>
    <recommendedName>
        <fullName evidence="8">Amino acid transporter transmembrane domain-containing protein</fullName>
    </recommendedName>
</protein>
<dbReference type="GO" id="GO:0006865">
    <property type="term" value="P:amino acid transport"/>
    <property type="evidence" value="ECO:0007669"/>
    <property type="project" value="UniProtKB-KW"/>
</dbReference>
<proteinExistence type="predicted"/>
<keyword evidence="3 7" id="KW-0812">Transmembrane</keyword>
<sequence>MGVNSAVKNQHPNNQVFDVSINIPPQGGSTCFDDDGRLRCTGTVWTASAHIITAVIGSGVLSLAWATAQLGWIAGPAVMLLFALVTYYTSTLLAACYRSGNPINGRRNYTYMDAVSANLSGFKVKLCGLIQSVTVFGVAVSYTIASSIRLANIERSVCFHKNGVEHPCPIKRNRYMIAVGIIEILLSQILHSDHLGWMSGVAAVMSLCYSSIEVGLGIAKIKETGKIRGSLTGISTSTVTSTQELWGWFQALGVMAFAYGYFLVIPAILDTIRSAPSVSRTMKKASLVGIAVATLVYMLYGCIGFAVSGNTVPRDLLTEFGFYKPSSLVGIADGTLVTHLIGAFQVYCQPLFTFVEKKAVEKFPNSQFITWEIGIPIFGLGRYKLNVFHSVWRTIFVIVTTVIAMLLPFFIDIIGLLGALNFWLLMVYFPVEIYIKQTNITKWSIRWVLFHILIVVCLIISVAAAAGSVAGFVHDLKSYKPFSSDF</sequence>
<reference evidence="9 10" key="1">
    <citation type="submission" date="2024-11" db="EMBL/GenBank/DDBJ databases">
        <title>Chromosome-level genome assembly of Eucalyptus globulus Labill. provides insights into its genome evolution.</title>
        <authorList>
            <person name="Li X."/>
        </authorList>
    </citation>
    <scope>NUCLEOTIDE SEQUENCE [LARGE SCALE GENOMIC DNA]</scope>
    <source>
        <strain evidence="9">CL2024</strain>
        <tissue evidence="9">Fresh tender leaves</tissue>
    </source>
</reference>
<keyword evidence="4" id="KW-0029">Amino-acid transport</keyword>
<keyword evidence="6 7" id="KW-0472">Membrane</keyword>
<evidence type="ECO:0000256" key="6">
    <source>
        <dbReference type="ARBA" id="ARBA00023136"/>
    </source>
</evidence>
<feature type="transmembrane region" description="Helical" evidence="7">
    <location>
        <begin position="285"/>
        <end position="307"/>
    </location>
</feature>
<comment type="caution">
    <text evidence="9">The sequence shown here is derived from an EMBL/GenBank/DDBJ whole genome shotgun (WGS) entry which is preliminary data.</text>
</comment>
<feature type="transmembrane region" description="Helical" evidence="7">
    <location>
        <begin position="391"/>
        <end position="411"/>
    </location>
</feature>
<dbReference type="InterPro" id="IPR013057">
    <property type="entry name" value="AA_transpt_TM"/>
</dbReference>
<keyword evidence="5 7" id="KW-1133">Transmembrane helix</keyword>
<accession>A0ABD3KLU6</accession>
<dbReference type="EMBL" id="JBJKBG010000006">
    <property type="protein sequence ID" value="KAL3736740.1"/>
    <property type="molecule type" value="Genomic_DNA"/>
</dbReference>
<comment type="subcellular location">
    <subcellularLocation>
        <location evidence="1">Membrane</location>
    </subcellularLocation>
</comment>
<keyword evidence="10" id="KW-1185">Reference proteome</keyword>
<dbReference type="AlphaFoldDB" id="A0ABD3KLU6"/>
<evidence type="ECO:0000256" key="4">
    <source>
        <dbReference type="ARBA" id="ARBA00022970"/>
    </source>
</evidence>
<dbReference type="Proteomes" id="UP001634007">
    <property type="component" value="Unassembled WGS sequence"/>
</dbReference>
<feature type="transmembrane region" description="Helical" evidence="7">
    <location>
        <begin position="72"/>
        <end position="97"/>
    </location>
</feature>
<feature type="transmembrane region" description="Helical" evidence="7">
    <location>
        <begin position="175"/>
        <end position="191"/>
    </location>
</feature>
<evidence type="ECO:0000256" key="5">
    <source>
        <dbReference type="ARBA" id="ARBA00022989"/>
    </source>
</evidence>
<dbReference type="PANTHER" id="PTHR48017">
    <property type="entry name" value="OS05G0424000 PROTEIN-RELATED"/>
    <property type="match status" value="1"/>
</dbReference>
<gene>
    <name evidence="9" type="ORF">ACJRO7_025647</name>
</gene>
<keyword evidence="2" id="KW-0813">Transport</keyword>
<feature type="transmembrane region" description="Helical" evidence="7">
    <location>
        <begin position="44"/>
        <end position="66"/>
    </location>
</feature>
<feature type="domain" description="Amino acid transporter transmembrane" evidence="8">
    <location>
        <begin position="41"/>
        <end position="472"/>
    </location>
</feature>
<evidence type="ECO:0000256" key="2">
    <source>
        <dbReference type="ARBA" id="ARBA00022448"/>
    </source>
</evidence>
<feature type="transmembrane region" description="Helical" evidence="7">
    <location>
        <begin position="245"/>
        <end position="264"/>
    </location>
</feature>
<evidence type="ECO:0000256" key="7">
    <source>
        <dbReference type="SAM" id="Phobius"/>
    </source>
</evidence>
<feature type="transmembrane region" description="Helical" evidence="7">
    <location>
        <begin position="447"/>
        <end position="473"/>
    </location>
</feature>
<evidence type="ECO:0000256" key="3">
    <source>
        <dbReference type="ARBA" id="ARBA00022692"/>
    </source>
</evidence>
<feature type="transmembrane region" description="Helical" evidence="7">
    <location>
        <begin position="417"/>
        <end position="435"/>
    </location>
</feature>
<organism evidence="9 10">
    <name type="scientific">Eucalyptus globulus</name>
    <name type="common">Tasmanian blue gum</name>
    <dbReference type="NCBI Taxonomy" id="34317"/>
    <lineage>
        <taxon>Eukaryota</taxon>
        <taxon>Viridiplantae</taxon>
        <taxon>Streptophyta</taxon>
        <taxon>Embryophyta</taxon>
        <taxon>Tracheophyta</taxon>
        <taxon>Spermatophyta</taxon>
        <taxon>Magnoliopsida</taxon>
        <taxon>eudicotyledons</taxon>
        <taxon>Gunneridae</taxon>
        <taxon>Pentapetalae</taxon>
        <taxon>rosids</taxon>
        <taxon>malvids</taxon>
        <taxon>Myrtales</taxon>
        <taxon>Myrtaceae</taxon>
        <taxon>Myrtoideae</taxon>
        <taxon>Eucalypteae</taxon>
        <taxon>Eucalyptus</taxon>
    </lineage>
</organism>